<dbReference type="PANTHER" id="PTHR21237:SF23">
    <property type="entry name" value="GRPE PROTEIN HOMOLOG, MITOCHONDRIAL"/>
    <property type="match status" value="1"/>
</dbReference>
<evidence type="ECO:0000256" key="1">
    <source>
        <dbReference type="ARBA" id="ARBA00004496"/>
    </source>
</evidence>
<evidence type="ECO:0000256" key="13">
    <source>
        <dbReference type="SAM" id="MobiDB-lite"/>
    </source>
</evidence>
<sequence>MSAKKAKETAPQAEEVQADEVKTEAVNTEEAVAEETAAQQEVSEVDLLKTQLEEMSDKLMRTLAEYDNYRKRSQKERLEIYPEAVAQTVTKFLPILDNFDRAMESECADAEFKKGVEMILTSFKECLKALNVEEIEAEGKEFDPNLHNAVMHIESETLGENIIAAVFQKGYKIGDKVLRHAMVQVAN</sequence>
<dbReference type="GO" id="GO:0006457">
    <property type="term" value="P:protein folding"/>
    <property type="evidence" value="ECO:0007669"/>
    <property type="project" value="InterPro"/>
</dbReference>
<evidence type="ECO:0000256" key="7">
    <source>
        <dbReference type="ARBA" id="ARBA00053401"/>
    </source>
</evidence>
<dbReference type="HAMAP" id="MF_01151">
    <property type="entry name" value="GrpE"/>
    <property type="match status" value="1"/>
</dbReference>
<evidence type="ECO:0000256" key="5">
    <source>
        <dbReference type="ARBA" id="ARBA00023016"/>
    </source>
</evidence>
<evidence type="ECO:0000313" key="15">
    <source>
        <dbReference type="Proteomes" id="UP000199158"/>
    </source>
</evidence>
<dbReference type="InterPro" id="IPR009012">
    <property type="entry name" value="GrpE_head"/>
</dbReference>
<evidence type="ECO:0000256" key="10">
    <source>
        <dbReference type="HAMAP-Rule" id="MF_01151"/>
    </source>
</evidence>
<dbReference type="Proteomes" id="UP000199158">
    <property type="component" value="Unassembled WGS sequence"/>
</dbReference>
<evidence type="ECO:0000256" key="12">
    <source>
        <dbReference type="RuleBase" id="RU004478"/>
    </source>
</evidence>
<comment type="subcellular location">
    <subcellularLocation>
        <location evidence="1 10">Cytoplasm</location>
    </subcellularLocation>
</comment>
<comment type="similarity">
    <text evidence="2 10 12">Belongs to the GrpE family.</text>
</comment>
<proteinExistence type="inferred from homology"/>
<evidence type="ECO:0000256" key="6">
    <source>
        <dbReference type="ARBA" id="ARBA00023186"/>
    </source>
</evidence>
<dbReference type="Gene3D" id="3.90.20.20">
    <property type="match status" value="1"/>
</dbReference>
<dbReference type="NCBIfam" id="NF010738">
    <property type="entry name" value="PRK14140.1"/>
    <property type="match status" value="1"/>
</dbReference>
<dbReference type="GO" id="GO:0042803">
    <property type="term" value="F:protein homodimerization activity"/>
    <property type="evidence" value="ECO:0007669"/>
    <property type="project" value="InterPro"/>
</dbReference>
<keyword evidence="4 10" id="KW-0963">Cytoplasm</keyword>
<dbReference type="InterPro" id="IPR013805">
    <property type="entry name" value="GrpE_CC"/>
</dbReference>
<dbReference type="Pfam" id="PF01025">
    <property type="entry name" value="GrpE"/>
    <property type="match status" value="1"/>
</dbReference>
<keyword evidence="5 10" id="KW-0346">Stress response</keyword>
<evidence type="ECO:0000256" key="2">
    <source>
        <dbReference type="ARBA" id="ARBA00009054"/>
    </source>
</evidence>
<keyword evidence="6 10" id="KW-0143">Chaperone</keyword>
<dbReference type="GO" id="GO:0005737">
    <property type="term" value="C:cytoplasm"/>
    <property type="evidence" value="ECO:0007669"/>
    <property type="project" value="UniProtKB-SubCell"/>
</dbReference>
<dbReference type="FunFam" id="2.30.22.10:FF:000001">
    <property type="entry name" value="Protein GrpE"/>
    <property type="match status" value="1"/>
</dbReference>
<accession>A0A1H8CM74</accession>
<dbReference type="AlphaFoldDB" id="A0A1H8CM74"/>
<dbReference type="RefSeq" id="WP_092754943.1">
    <property type="nucleotide sequence ID" value="NZ_FOCG01000002.1"/>
</dbReference>
<keyword evidence="15" id="KW-1185">Reference proteome</keyword>
<evidence type="ECO:0000256" key="8">
    <source>
        <dbReference type="ARBA" id="ARBA00072274"/>
    </source>
</evidence>
<dbReference type="PANTHER" id="PTHR21237">
    <property type="entry name" value="GRPE PROTEIN"/>
    <property type="match status" value="1"/>
</dbReference>
<gene>
    <name evidence="10" type="primary">grpE</name>
    <name evidence="14" type="ORF">SAMN05216180_2186</name>
</gene>
<dbReference type="PROSITE" id="PS01071">
    <property type="entry name" value="GRPE"/>
    <property type="match status" value="1"/>
</dbReference>
<evidence type="ECO:0000256" key="4">
    <source>
        <dbReference type="ARBA" id="ARBA00022490"/>
    </source>
</evidence>
<dbReference type="GO" id="GO:0000774">
    <property type="term" value="F:adenyl-nucleotide exchange factor activity"/>
    <property type="evidence" value="ECO:0007669"/>
    <property type="project" value="InterPro"/>
</dbReference>
<comment type="subunit">
    <text evidence="3 10">Homodimer.</text>
</comment>
<evidence type="ECO:0000256" key="11">
    <source>
        <dbReference type="RuleBase" id="RU000639"/>
    </source>
</evidence>
<dbReference type="GO" id="GO:0051087">
    <property type="term" value="F:protein-folding chaperone binding"/>
    <property type="evidence" value="ECO:0007669"/>
    <property type="project" value="InterPro"/>
</dbReference>
<dbReference type="InterPro" id="IPR000740">
    <property type="entry name" value="GrpE"/>
</dbReference>
<dbReference type="EMBL" id="FOCG01000002">
    <property type="protein sequence ID" value="SEM95388.1"/>
    <property type="molecule type" value="Genomic_DNA"/>
</dbReference>
<comment type="function">
    <text evidence="7 10 11">Participates actively in the response to hyperosmotic and heat shock by preventing the aggregation of stress-denatured proteins, in association with DnaK and GrpE. It is the nucleotide exchange factor for DnaK and may function as a thermosensor. Unfolded proteins bind initially to DnaJ; upon interaction with the DnaJ-bound protein, DnaK hydrolyzes its bound ATP, resulting in the formation of a stable complex. GrpE releases ADP from DnaK; ATP binding to DnaK triggers the release of the substrate protein, thus completing the reaction cycle. Several rounds of ATP-dependent interactions between DnaJ, DnaK and GrpE are required for fully efficient folding.</text>
</comment>
<dbReference type="STRING" id="474960.SAMN05216180_2186"/>
<dbReference type="PRINTS" id="PR00773">
    <property type="entry name" value="GRPEPROTEIN"/>
</dbReference>
<reference evidence="14 15" key="1">
    <citation type="submission" date="2016-10" db="EMBL/GenBank/DDBJ databases">
        <authorList>
            <person name="de Groot N.N."/>
        </authorList>
    </citation>
    <scope>NUCLEOTIDE SEQUENCE [LARGE SCALE GENOMIC DNA]</scope>
    <source>
        <strain evidence="14 15">CGMCC 1.5070</strain>
    </source>
</reference>
<protein>
    <recommendedName>
        <fullName evidence="8 10">Protein GrpE</fullName>
    </recommendedName>
    <alternativeName>
        <fullName evidence="9 10">HSP-70 cofactor</fullName>
    </alternativeName>
</protein>
<dbReference type="Gene3D" id="2.30.22.10">
    <property type="entry name" value="Head domain of nucleotide exchange factor GrpE"/>
    <property type="match status" value="1"/>
</dbReference>
<evidence type="ECO:0000313" key="14">
    <source>
        <dbReference type="EMBL" id="SEM95388.1"/>
    </source>
</evidence>
<name>A0A1H8CM74_9FIRM</name>
<feature type="compositionally biased region" description="Low complexity" evidence="13">
    <location>
        <begin position="24"/>
        <end position="39"/>
    </location>
</feature>
<feature type="region of interest" description="Disordered" evidence="13">
    <location>
        <begin position="1"/>
        <end position="39"/>
    </location>
</feature>
<dbReference type="SUPFAM" id="SSF51064">
    <property type="entry name" value="Head domain of nucleotide exchange factor GrpE"/>
    <property type="match status" value="1"/>
</dbReference>
<organism evidence="14 15">
    <name type="scientific">Hydrogenoanaerobacterium saccharovorans</name>
    <dbReference type="NCBI Taxonomy" id="474960"/>
    <lineage>
        <taxon>Bacteria</taxon>
        <taxon>Bacillati</taxon>
        <taxon>Bacillota</taxon>
        <taxon>Clostridia</taxon>
        <taxon>Eubacteriales</taxon>
        <taxon>Oscillospiraceae</taxon>
        <taxon>Hydrogenoanaerobacterium</taxon>
    </lineage>
</organism>
<dbReference type="CDD" id="cd00446">
    <property type="entry name" value="GrpE"/>
    <property type="match status" value="1"/>
</dbReference>
<dbReference type="OrthoDB" id="9812586at2"/>
<evidence type="ECO:0000256" key="9">
    <source>
        <dbReference type="ARBA" id="ARBA00076414"/>
    </source>
</evidence>
<dbReference type="GO" id="GO:0051082">
    <property type="term" value="F:unfolded protein binding"/>
    <property type="evidence" value="ECO:0007669"/>
    <property type="project" value="TreeGrafter"/>
</dbReference>
<evidence type="ECO:0000256" key="3">
    <source>
        <dbReference type="ARBA" id="ARBA00011738"/>
    </source>
</evidence>
<dbReference type="NCBIfam" id="NF010757">
    <property type="entry name" value="PRK14160.1"/>
    <property type="match status" value="1"/>
</dbReference>
<dbReference type="SUPFAM" id="SSF58014">
    <property type="entry name" value="Coiled-coil domain of nucleotide exchange factor GrpE"/>
    <property type="match status" value="1"/>
</dbReference>